<accession>A0A830GDD6</accession>
<name>A0A830GDD6_9EURY</name>
<dbReference type="RefSeq" id="WP_188878694.1">
    <property type="nucleotide sequence ID" value="NZ_BMOQ01000005.1"/>
</dbReference>
<dbReference type="EMBL" id="BMOQ01000005">
    <property type="protein sequence ID" value="GGN18662.1"/>
    <property type="molecule type" value="Genomic_DNA"/>
</dbReference>
<dbReference type="AlphaFoldDB" id="A0A830GDD6"/>
<reference evidence="2 3" key="1">
    <citation type="journal article" date="2019" name="Int. J. Syst. Evol. Microbiol.">
        <title>The Global Catalogue of Microorganisms (GCM) 10K type strain sequencing project: providing services to taxonomists for standard genome sequencing and annotation.</title>
        <authorList>
            <consortium name="The Broad Institute Genomics Platform"/>
            <consortium name="The Broad Institute Genome Sequencing Center for Infectious Disease"/>
            <person name="Wu L."/>
            <person name="Ma J."/>
        </authorList>
    </citation>
    <scope>NUCLEOTIDE SEQUENCE [LARGE SCALE GENOMIC DNA]</scope>
    <source>
        <strain evidence="2 3">JCM 16331</strain>
    </source>
</reference>
<keyword evidence="3" id="KW-1185">Reference proteome</keyword>
<gene>
    <name evidence="2" type="ORF">GCM10009021_19650</name>
</gene>
<evidence type="ECO:0000313" key="3">
    <source>
        <dbReference type="Proteomes" id="UP000608850"/>
    </source>
</evidence>
<sequence>MKSSSGNEHRIERQTWVSDIEVFELDDDGNLVVHHNEGRGPVKNEDTLRCSCGREFESKQVAAEHLRSREVSADTERSGGDDDE</sequence>
<evidence type="ECO:0000313" key="2">
    <source>
        <dbReference type="EMBL" id="GGN18662.1"/>
    </source>
</evidence>
<dbReference type="OrthoDB" id="219613at2157"/>
<proteinExistence type="predicted"/>
<protein>
    <submittedName>
        <fullName evidence="2">Uncharacterized protein</fullName>
    </submittedName>
</protein>
<feature type="region of interest" description="Disordered" evidence="1">
    <location>
        <begin position="61"/>
        <end position="84"/>
    </location>
</feature>
<organism evidence="2 3">
    <name type="scientific">Halarchaeum nitratireducens</name>
    <dbReference type="NCBI Taxonomy" id="489913"/>
    <lineage>
        <taxon>Archaea</taxon>
        <taxon>Methanobacteriati</taxon>
        <taxon>Methanobacteriota</taxon>
        <taxon>Stenosarchaea group</taxon>
        <taxon>Halobacteria</taxon>
        <taxon>Halobacteriales</taxon>
        <taxon>Halobacteriaceae</taxon>
    </lineage>
</organism>
<evidence type="ECO:0000256" key="1">
    <source>
        <dbReference type="SAM" id="MobiDB-lite"/>
    </source>
</evidence>
<comment type="caution">
    <text evidence="2">The sequence shown here is derived from an EMBL/GenBank/DDBJ whole genome shotgun (WGS) entry which is preliminary data.</text>
</comment>
<dbReference type="Proteomes" id="UP000608850">
    <property type="component" value="Unassembled WGS sequence"/>
</dbReference>